<accession>A0A117R9F5</accession>
<dbReference type="PANTHER" id="PTHR10443">
    <property type="entry name" value="MICROSOMAL DIPEPTIDASE"/>
    <property type="match status" value="1"/>
</dbReference>
<dbReference type="GO" id="GO:0070573">
    <property type="term" value="F:metallodipeptidase activity"/>
    <property type="evidence" value="ECO:0007669"/>
    <property type="project" value="InterPro"/>
</dbReference>
<dbReference type="OrthoDB" id="9804920at2"/>
<dbReference type="RefSeq" id="WP_055634395.1">
    <property type="nucleotide sequence ID" value="NZ_JBIRTR010000009.1"/>
</dbReference>
<dbReference type="STRING" id="1943.AQJ64_30670"/>
<dbReference type="Proteomes" id="UP000052982">
    <property type="component" value="Unassembled WGS sequence"/>
</dbReference>
<dbReference type="Gene3D" id="3.20.20.140">
    <property type="entry name" value="Metal-dependent hydrolases"/>
    <property type="match status" value="1"/>
</dbReference>
<reference evidence="2 3" key="1">
    <citation type="submission" date="2015-10" db="EMBL/GenBank/DDBJ databases">
        <title>Draft genome sequence of Streptomyces griseoruber DSM 40281, type strain for the species Streptomyces griseoruber.</title>
        <authorList>
            <person name="Ruckert C."/>
            <person name="Winkler A."/>
            <person name="Kalinowski J."/>
            <person name="Kampfer P."/>
            <person name="Glaeser S."/>
        </authorList>
    </citation>
    <scope>NUCLEOTIDE SEQUENCE [LARGE SCALE GENOMIC DNA]</scope>
    <source>
        <strain evidence="2 3">DSM 40281</strain>
    </source>
</reference>
<dbReference type="SUPFAM" id="SSF51556">
    <property type="entry name" value="Metallo-dependent hydrolases"/>
    <property type="match status" value="1"/>
</dbReference>
<gene>
    <name evidence="2" type="ORF">AQJ64_30670</name>
</gene>
<sequence length="374" mass="38996">MADLQDELHDPPEVHEPPVPRTGPYVPRGGPDPQPQPSAHAEPDPGAGRADPLERAYALLGRCPVADGYSGLPRALRELPWYDLQLGESAVDTDVPRLRRGRVGALFCALHLPEGLASDRALGATLEQLDLARAVVAAHPEGLRLARTAGEVLDARNCGRVAVVLGPATAAALDGSLAVLRVLHSLGLRVLTLAGTSWASEAGLTRFGEEAVREMNRLGVLADLSGASDATIGRALALSRTPVLATRSAARALRPHPDNLPDGLLAELGAAGGVCMVPLAAEQTGPALRDVADHLDHVRAVAGPGSVALSGTYDSGAAHPQGLADASGYPHLIAELLDRGWPEPDLALLTWGNVQRALRTADFTARAAQERKGP</sequence>
<name>A0A117R9F5_9ACTN</name>
<proteinExistence type="predicted"/>
<feature type="compositionally biased region" description="Basic and acidic residues" evidence="1">
    <location>
        <begin position="1"/>
        <end position="18"/>
    </location>
</feature>
<comment type="caution">
    <text evidence="2">The sequence shown here is derived from an EMBL/GenBank/DDBJ whole genome shotgun (WGS) entry which is preliminary data.</text>
</comment>
<feature type="region of interest" description="Disordered" evidence="1">
    <location>
        <begin position="1"/>
        <end position="51"/>
    </location>
</feature>
<protein>
    <submittedName>
        <fullName evidence="2">Peptidase M19</fullName>
    </submittedName>
</protein>
<dbReference type="InterPro" id="IPR032466">
    <property type="entry name" value="Metal_Hydrolase"/>
</dbReference>
<dbReference type="PANTHER" id="PTHR10443:SF12">
    <property type="entry name" value="DIPEPTIDASE"/>
    <property type="match status" value="1"/>
</dbReference>
<organism evidence="2 3">
    <name type="scientific">Streptomyces griseoruber</name>
    <dbReference type="NCBI Taxonomy" id="1943"/>
    <lineage>
        <taxon>Bacteria</taxon>
        <taxon>Bacillati</taxon>
        <taxon>Actinomycetota</taxon>
        <taxon>Actinomycetes</taxon>
        <taxon>Kitasatosporales</taxon>
        <taxon>Streptomycetaceae</taxon>
        <taxon>Streptomyces</taxon>
    </lineage>
</organism>
<evidence type="ECO:0000313" key="2">
    <source>
        <dbReference type="EMBL" id="KUN78358.1"/>
    </source>
</evidence>
<dbReference type="InterPro" id="IPR008257">
    <property type="entry name" value="Pept_M19"/>
</dbReference>
<dbReference type="PROSITE" id="PS51365">
    <property type="entry name" value="RENAL_DIPEPTIDASE_2"/>
    <property type="match status" value="1"/>
</dbReference>
<evidence type="ECO:0000313" key="3">
    <source>
        <dbReference type="Proteomes" id="UP000052982"/>
    </source>
</evidence>
<dbReference type="Pfam" id="PF01244">
    <property type="entry name" value="Peptidase_M19"/>
    <property type="match status" value="1"/>
</dbReference>
<dbReference type="GO" id="GO:0006508">
    <property type="term" value="P:proteolysis"/>
    <property type="evidence" value="ECO:0007669"/>
    <property type="project" value="InterPro"/>
</dbReference>
<dbReference type="EMBL" id="LMWW01000053">
    <property type="protein sequence ID" value="KUN78358.1"/>
    <property type="molecule type" value="Genomic_DNA"/>
</dbReference>
<dbReference type="AlphaFoldDB" id="A0A117R9F5"/>
<keyword evidence="3" id="KW-1185">Reference proteome</keyword>
<evidence type="ECO:0000256" key="1">
    <source>
        <dbReference type="SAM" id="MobiDB-lite"/>
    </source>
</evidence>